<proteinExistence type="inferred from homology"/>
<evidence type="ECO:0000259" key="9">
    <source>
        <dbReference type="PROSITE" id="PS51123"/>
    </source>
</evidence>
<dbReference type="InterPro" id="IPR050330">
    <property type="entry name" value="Bact_OuterMem_StrucFunc"/>
</dbReference>
<dbReference type="PANTHER" id="PTHR30329:SF21">
    <property type="entry name" value="LIPOPROTEIN YIAD-RELATED"/>
    <property type="match status" value="1"/>
</dbReference>
<evidence type="ECO:0000256" key="7">
    <source>
        <dbReference type="SAM" id="MobiDB-lite"/>
    </source>
</evidence>
<keyword evidence="10" id="KW-0966">Cell projection</keyword>
<dbReference type="InterPro" id="IPR025713">
    <property type="entry name" value="MotB-like_N_dom"/>
</dbReference>
<dbReference type="GO" id="GO:0005886">
    <property type="term" value="C:plasma membrane"/>
    <property type="evidence" value="ECO:0007669"/>
    <property type="project" value="UniProtKB-SubCell"/>
</dbReference>
<dbReference type="Pfam" id="PF00691">
    <property type="entry name" value="OmpA"/>
    <property type="match status" value="1"/>
</dbReference>
<dbReference type="NCBIfam" id="NF006548">
    <property type="entry name" value="PRK09041.1"/>
    <property type="match status" value="1"/>
</dbReference>
<comment type="similarity">
    <text evidence="2">Belongs to the MotB family.</text>
</comment>
<dbReference type="PROSITE" id="PS51123">
    <property type="entry name" value="OMPA_2"/>
    <property type="match status" value="1"/>
</dbReference>
<name>A0A3B1AH62_9ZZZZ</name>
<organism evidence="10">
    <name type="scientific">hydrothermal vent metagenome</name>
    <dbReference type="NCBI Taxonomy" id="652676"/>
    <lineage>
        <taxon>unclassified sequences</taxon>
        <taxon>metagenomes</taxon>
        <taxon>ecological metagenomes</taxon>
    </lineage>
</organism>
<reference evidence="10" key="1">
    <citation type="submission" date="2018-06" db="EMBL/GenBank/DDBJ databases">
        <authorList>
            <person name="Zhirakovskaya E."/>
        </authorList>
    </citation>
    <scope>NUCLEOTIDE SEQUENCE</scope>
</reference>
<evidence type="ECO:0000256" key="3">
    <source>
        <dbReference type="ARBA" id="ARBA00022475"/>
    </source>
</evidence>
<keyword evidence="3" id="KW-1003">Cell membrane</keyword>
<dbReference type="SUPFAM" id="SSF103088">
    <property type="entry name" value="OmpA-like"/>
    <property type="match status" value="1"/>
</dbReference>
<accession>A0A3B1AH62</accession>
<keyword evidence="5 8" id="KW-1133">Transmembrane helix</keyword>
<evidence type="ECO:0000256" key="5">
    <source>
        <dbReference type="ARBA" id="ARBA00022989"/>
    </source>
</evidence>
<dbReference type="Gene3D" id="3.30.1330.60">
    <property type="entry name" value="OmpA-like domain"/>
    <property type="match status" value="1"/>
</dbReference>
<evidence type="ECO:0000256" key="2">
    <source>
        <dbReference type="ARBA" id="ARBA00008914"/>
    </source>
</evidence>
<feature type="transmembrane region" description="Helical" evidence="8">
    <location>
        <begin position="27"/>
        <end position="46"/>
    </location>
</feature>
<dbReference type="CDD" id="cd07185">
    <property type="entry name" value="OmpA_C-like"/>
    <property type="match status" value="1"/>
</dbReference>
<keyword evidence="6 8" id="KW-0472">Membrane</keyword>
<dbReference type="InterPro" id="IPR036737">
    <property type="entry name" value="OmpA-like_sf"/>
</dbReference>
<keyword evidence="4 8" id="KW-0812">Transmembrane</keyword>
<evidence type="ECO:0000256" key="8">
    <source>
        <dbReference type="SAM" id="Phobius"/>
    </source>
</evidence>
<evidence type="ECO:0000313" key="10">
    <source>
        <dbReference type="EMBL" id="VAW91986.1"/>
    </source>
</evidence>
<feature type="region of interest" description="Disordered" evidence="7">
    <location>
        <begin position="88"/>
        <end position="136"/>
    </location>
</feature>
<dbReference type="EMBL" id="UOFR01000014">
    <property type="protein sequence ID" value="VAW91986.1"/>
    <property type="molecule type" value="Genomic_DNA"/>
</dbReference>
<evidence type="ECO:0000256" key="4">
    <source>
        <dbReference type="ARBA" id="ARBA00022692"/>
    </source>
</evidence>
<evidence type="ECO:0000256" key="6">
    <source>
        <dbReference type="ARBA" id="ARBA00023136"/>
    </source>
</evidence>
<comment type="subcellular location">
    <subcellularLocation>
        <location evidence="1">Cell membrane</location>
        <topology evidence="1">Single-pass membrane protein</topology>
    </subcellularLocation>
</comment>
<keyword evidence="10" id="KW-0282">Flagellum</keyword>
<gene>
    <name evidence="10" type="ORF">MNBD_GAMMA21-1173</name>
</gene>
<dbReference type="Pfam" id="PF13677">
    <property type="entry name" value="MotB_plug"/>
    <property type="match status" value="1"/>
</dbReference>
<feature type="domain" description="OmpA-like" evidence="9">
    <location>
        <begin position="186"/>
        <end position="317"/>
    </location>
</feature>
<dbReference type="AlphaFoldDB" id="A0A3B1AH62"/>
<sequence>MDDKQQPIIIKKIKKGGHAHHGGAWKVAYADFVTAMMAFFLLMWLLGGSSHHVREGIAEWFKNPSGTQGPGGASTSMIKMGGTLAIPRSSKLKKAPSEKRRNSFQQKDKSCDNNVSLKEDDKTEKSASEHKVETDKSLLGISDSEKAADQKRLDSLLIKLKKAIETSHALSKFKDQIFIDVTPQGLRIQIVDKKNRPMFDSSSAILKAHTRLILKKIGRIINTVPNHISITGHTDSSPFATKYIYVEYGSFEERRAYSNWELSADRANAARRELVKGGMQPGKIGQVIGLSDSILFDKTRPNSPINRRISIVVLNKETEVAIGLLAGRGGVKLKDVKKRLKAK</sequence>
<keyword evidence="10" id="KW-0969">Cilium</keyword>
<protein>
    <submittedName>
        <fullName evidence="10">Flagellar motor rotation protein MotB</fullName>
    </submittedName>
</protein>
<dbReference type="InterPro" id="IPR006665">
    <property type="entry name" value="OmpA-like"/>
</dbReference>
<feature type="compositionally biased region" description="Basic and acidic residues" evidence="7">
    <location>
        <begin position="95"/>
        <end position="136"/>
    </location>
</feature>
<dbReference type="PANTHER" id="PTHR30329">
    <property type="entry name" value="STATOR ELEMENT OF FLAGELLAR MOTOR COMPLEX"/>
    <property type="match status" value="1"/>
</dbReference>
<evidence type="ECO:0000256" key="1">
    <source>
        <dbReference type="ARBA" id="ARBA00004162"/>
    </source>
</evidence>